<proteinExistence type="predicted"/>
<evidence type="ECO:0000313" key="3">
    <source>
        <dbReference type="EMBL" id="NYJ35546.1"/>
    </source>
</evidence>
<dbReference type="EMBL" id="JACCFS010000001">
    <property type="protein sequence ID" value="NYJ35546.1"/>
    <property type="molecule type" value="Genomic_DNA"/>
</dbReference>
<dbReference type="Pfam" id="PF04149">
    <property type="entry name" value="DUF397"/>
    <property type="match status" value="1"/>
</dbReference>
<dbReference type="Proteomes" id="UP000572051">
    <property type="component" value="Unassembled WGS sequence"/>
</dbReference>
<evidence type="ECO:0000259" key="2">
    <source>
        <dbReference type="Pfam" id="PF04149"/>
    </source>
</evidence>
<feature type="region of interest" description="Disordered" evidence="1">
    <location>
        <begin position="1"/>
        <end position="24"/>
    </location>
</feature>
<name>A0A7Z0ENY3_9ACTN</name>
<protein>
    <recommendedName>
        <fullName evidence="2">DUF397 domain-containing protein</fullName>
    </recommendedName>
</protein>
<sequence length="64" mass="7024">MSRHDHGRRAWHTSSHSSGEGRCVEVSEGAGVLVRDTQNRSLGHIEYSADAWTTFLDGVKASRA</sequence>
<evidence type="ECO:0000256" key="1">
    <source>
        <dbReference type="SAM" id="MobiDB-lite"/>
    </source>
</evidence>
<dbReference type="RefSeq" id="WP_179824772.1">
    <property type="nucleotide sequence ID" value="NZ_JACCFS010000001.1"/>
</dbReference>
<keyword evidence="4" id="KW-1185">Reference proteome</keyword>
<accession>A0A7Z0ENY3</accession>
<reference evidence="3 4" key="1">
    <citation type="submission" date="2020-07" db="EMBL/GenBank/DDBJ databases">
        <title>Sequencing the genomes of 1000 actinobacteria strains.</title>
        <authorList>
            <person name="Klenk H.-P."/>
        </authorList>
    </citation>
    <scope>NUCLEOTIDE SEQUENCE [LARGE SCALE GENOMIC DNA]</scope>
    <source>
        <strain evidence="3 4">DSM 44442</strain>
    </source>
</reference>
<comment type="caution">
    <text evidence="3">The sequence shown here is derived from an EMBL/GenBank/DDBJ whole genome shotgun (WGS) entry which is preliminary data.</text>
</comment>
<dbReference type="AlphaFoldDB" id="A0A7Z0ENY3"/>
<organism evidence="3 4">
    <name type="scientific">Nocardiopsis aegyptia</name>
    <dbReference type="NCBI Taxonomy" id="220378"/>
    <lineage>
        <taxon>Bacteria</taxon>
        <taxon>Bacillati</taxon>
        <taxon>Actinomycetota</taxon>
        <taxon>Actinomycetes</taxon>
        <taxon>Streptosporangiales</taxon>
        <taxon>Nocardiopsidaceae</taxon>
        <taxon>Nocardiopsis</taxon>
    </lineage>
</organism>
<gene>
    <name evidence="3" type="ORF">HNR10_003427</name>
</gene>
<dbReference type="InterPro" id="IPR007278">
    <property type="entry name" value="DUF397"/>
</dbReference>
<feature type="domain" description="DUF397" evidence="2">
    <location>
        <begin position="10"/>
        <end position="60"/>
    </location>
</feature>
<evidence type="ECO:0000313" key="4">
    <source>
        <dbReference type="Proteomes" id="UP000572051"/>
    </source>
</evidence>
<feature type="compositionally biased region" description="Basic residues" evidence="1">
    <location>
        <begin position="1"/>
        <end position="11"/>
    </location>
</feature>